<dbReference type="EMBL" id="WKKF01000002">
    <property type="protein sequence ID" value="MRX54331.1"/>
    <property type="molecule type" value="Genomic_DNA"/>
</dbReference>
<keyword evidence="4" id="KW-0143">Chaperone</keyword>
<dbReference type="PANTHER" id="PTHR39190">
    <property type="entry name" value="FLAGELLAR ASSEMBLY FACTOR FLIW"/>
    <property type="match status" value="1"/>
</dbReference>
<evidence type="ECO:0000256" key="3">
    <source>
        <dbReference type="ARBA" id="ARBA00022845"/>
    </source>
</evidence>
<dbReference type="GO" id="GO:0044780">
    <property type="term" value="P:bacterial-type flagellum assembly"/>
    <property type="evidence" value="ECO:0007669"/>
    <property type="project" value="UniProtKB-UniRule"/>
</dbReference>
<gene>
    <name evidence="4 5" type="primary">fliW</name>
    <name evidence="5" type="ORF">GJU41_10130</name>
</gene>
<keyword evidence="2 4" id="KW-1005">Bacterial flagellum biogenesis</keyword>
<dbReference type="AlphaFoldDB" id="A0A6I2MD41"/>
<comment type="subunit">
    <text evidence="4">Interacts with translational regulator CsrA and flagellin(s).</text>
</comment>
<dbReference type="InterPro" id="IPR024046">
    <property type="entry name" value="Flagellar_assmbl_FliW_dom_sf"/>
</dbReference>
<dbReference type="Proteomes" id="UP000441585">
    <property type="component" value="Unassembled WGS sequence"/>
</dbReference>
<evidence type="ECO:0000313" key="6">
    <source>
        <dbReference type="Proteomes" id="UP000441585"/>
    </source>
</evidence>
<sequence length="142" mass="16202">MLIQTKYHGEAIIDEAQKITFEHGIPGFIEEKHFIMLPLEEGSSFFILQSIQSQNTAFVVTSPFVFFKDYEFDLDESTKELLMIESPDDVEVFVVLTVSDPFTNSTANLQGPLILNKGKKMGKQLILNQPEYTTKHRLWEGA</sequence>
<keyword evidence="5" id="KW-0969">Cilium</keyword>
<dbReference type="NCBIfam" id="NF009793">
    <property type="entry name" value="PRK13285.1-1"/>
    <property type="match status" value="1"/>
</dbReference>
<keyword evidence="5" id="KW-0966">Cell projection</keyword>
<dbReference type="GO" id="GO:0005737">
    <property type="term" value="C:cytoplasm"/>
    <property type="evidence" value="ECO:0007669"/>
    <property type="project" value="UniProtKB-SubCell"/>
</dbReference>
<comment type="similarity">
    <text evidence="4">Belongs to the FliW family.</text>
</comment>
<evidence type="ECO:0000256" key="1">
    <source>
        <dbReference type="ARBA" id="ARBA00022490"/>
    </source>
</evidence>
<evidence type="ECO:0000313" key="5">
    <source>
        <dbReference type="EMBL" id="MRX54331.1"/>
    </source>
</evidence>
<keyword evidence="5" id="KW-0282">Flagellum</keyword>
<comment type="caution">
    <text evidence="5">The sequence shown here is derived from an EMBL/GenBank/DDBJ whole genome shotgun (WGS) entry which is preliminary data.</text>
</comment>
<evidence type="ECO:0000256" key="4">
    <source>
        <dbReference type="HAMAP-Rule" id="MF_01185"/>
    </source>
</evidence>
<dbReference type="Gene3D" id="2.30.290.10">
    <property type="entry name" value="BH3618-like"/>
    <property type="match status" value="1"/>
</dbReference>
<reference evidence="5 6" key="1">
    <citation type="submission" date="2019-11" db="EMBL/GenBank/DDBJ databases">
        <title>Bacillus idriensis genome.</title>
        <authorList>
            <person name="Konopka E.N."/>
            <person name="Newman J.D."/>
        </authorList>
    </citation>
    <scope>NUCLEOTIDE SEQUENCE [LARGE SCALE GENOMIC DNA]</scope>
    <source>
        <strain evidence="5 6">DSM 19097</strain>
    </source>
</reference>
<organism evidence="5 6">
    <name type="scientific">Metabacillus idriensis</name>
    <dbReference type="NCBI Taxonomy" id="324768"/>
    <lineage>
        <taxon>Bacteria</taxon>
        <taxon>Bacillati</taxon>
        <taxon>Bacillota</taxon>
        <taxon>Bacilli</taxon>
        <taxon>Bacillales</taxon>
        <taxon>Bacillaceae</taxon>
        <taxon>Metabacillus</taxon>
    </lineage>
</organism>
<keyword evidence="6" id="KW-1185">Reference proteome</keyword>
<comment type="function">
    <text evidence="4">Acts as an anti-CsrA protein, binds CsrA and prevents it from repressing translation of its target genes, one of which is flagellin. Binds to flagellin and participates in the assembly of the flagellum.</text>
</comment>
<dbReference type="PANTHER" id="PTHR39190:SF1">
    <property type="entry name" value="FLAGELLAR ASSEMBLY FACTOR FLIW"/>
    <property type="match status" value="1"/>
</dbReference>
<proteinExistence type="inferred from homology"/>
<dbReference type="Pfam" id="PF02623">
    <property type="entry name" value="FliW"/>
    <property type="match status" value="1"/>
</dbReference>
<dbReference type="SUPFAM" id="SSF141457">
    <property type="entry name" value="BH3618-like"/>
    <property type="match status" value="1"/>
</dbReference>
<keyword evidence="3 4" id="KW-0810">Translation regulation</keyword>
<dbReference type="InterPro" id="IPR003775">
    <property type="entry name" value="Flagellar_assembly_factor_FliW"/>
</dbReference>
<protein>
    <recommendedName>
        <fullName evidence="4">Flagellar assembly factor FliW</fullName>
    </recommendedName>
</protein>
<dbReference type="HAMAP" id="MF_01185">
    <property type="entry name" value="FliW"/>
    <property type="match status" value="1"/>
</dbReference>
<keyword evidence="1 4" id="KW-0963">Cytoplasm</keyword>
<accession>A0A6I2MD41</accession>
<dbReference type="RefSeq" id="WP_154318527.1">
    <property type="nucleotide sequence ID" value="NZ_CAJGAA010000002.1"/>
</dbReference>
<name>A0A6I2MD41_9BACI</name>
<comment type="subcellular location">
    <subcellularLocation>
        <location evidence="4">Cytoplasm</location>
    </subcellularLocation>
</comment>
<dbReference type="GO" id="GO:0006417">
    <property type="term" value="P:regulation of translation"/>
    <property type="evidence" value="ECO:0007669"/>
    <property type="project" value="UniProtKB-KW"/>
</dbReference>
<evidence type="ECO:0000256" key="2">
    <source>
        <dbReference type="ARBA" id="ARBA00022795"/>
    </source>
</evidence>